<gene>
    <name evidence="1" type="ORF">I6U48_20730</name>
</gene>
<organism evidence="1 2">
    <name type="scientific">Clostridium thailandense</name>
    <dbReference type="NCBI Taxonomy" id="2794346"/>
    <lineage>
        <taxon>Bacteria</taxon>
        <taxon>Bacillati</taxon>
        <taxon>Bacillota</taxon>
        <taxon>Clostridia</taxon>
        <taxon>Eubacteriales</taxon>
        <taxon>Clostridiaceae</taxon>
        <taxon>Clostridium</taxon>
    </lineage>
</organism>
<dbReference type="AlphaFoldDB" id="A0A949X3V1"/>
<dbReference type="RefSeq" id="WP_218322383.1">
    <property type="nucleotide sequence ID" value="NZ_JAEEGC010000119.1"/>
</dbReference>
<evidence type="ECO:0000313" key="2">
    <source>
        <dbReference type="Proteomes" id="UP000694308"/>
    </source>
</evidence>
<name>A0A949X3V1_9CLOT</name>
<keyword evidence="2" id="KW-1185">Reference proteome</keyword>
<comment type="caution">
    <text evidence="1">The sequence shown here is derived from an EMBL/GenBank/DDBJ whole genome shotgun (WGS) entry which is preliminary data.</text>
</comment>
<sequence>MRDIITDRLNKIEDLEQRKMLKNIMQGIFTNLMDYEENMFKSLEERVFSEIENKEKKYDIYITSCHKNKVDPVEEFLHPIFEEDIEDKKYDIKEILQKLKNREKVKLFTIFMNCSYITIKGLTDNERSYEGKLITDKGIYKIEIKLEQNKKYMKKIEKLYDIFQRNSLSWRTINNPYANKFFDVTLIKCQGITEEEEIKEISLNLEEYEKYKKIDIVPLWNIEELNLKSSGFPVPAIDKVNFEHILSLKRLGACNGYLVDTEEEVRYIKRTEEELTIVSPKEKAGSWKVLKIVQPQLEQIRKGEYKLASNSRIDGFINRFSQKQASIIRTRGEINRIVNSFEVSKDFELAVIEIEDKKEAELTYDMNYFIADDIRVGNSKKIMKLKFTTYLKDSPIIYDLVSFLVSEIQLYFPEYKCEGELI</sequence>
<accession>A0A949X3V1</accession>
<dbReference type="EMBL" id="JAEEGC010000119">
    <property type="protein sequence ID" value="MBV7275329.1"/>
    <property type="molecule type" value="Genomic_DNA"/>
</dbReference>
<protein>
    <submittedName>
        <fullName evidence="1">Normocyte-binding protein</fullName>
    </submittedName>
</protein>
<evidence type="ECO:0000313" key="1">
    <source>
        <dbReference type="EMBL" id="MBV7275329.1"/>
    </source>
</evidence>
<proteinExistence type="predicted"/>
<reference evidence="1" key="1">
    <citation type="submission" date="2020-12" db="EMBL/GenBank/DDBJ databases">
        <title>Clostridium thailandense sp. nov., a novel acetogenic bacterium isolated from peat land soil in Thailand.</title>
        <authorList>
            <person name="Chaikitkaew S."/>
            <person name="Birkeland N.K."/>
        </authorList>
    </citation>
    <scope>NUCLEOTIDE SEQUENCE</scope>
    <source>
        <strain evidence="1">PL3</strain>
    </source>
</reference>
<dbReference type="Proteomes" id="UP000694308">
    <property type="component" value="Unassembled WGS sequence"/>
</dbReference>